<keyword evidence="3" id="KW-1185">Reference proteome</keyword>
<keyword evidence="1" id="KW-1133">Transmembrane helix</keyword>
<dbReference type="Proteomes" id="UP000029067">
    <property type="component" value="Unassembled WGS sequence"/>
</dbReference>
<protein>
    <submittedName>
        <fullName evidence="2">Transcriptional regulator</fullName>
    </submittedName>
</protein>
<feature type="transmembrane region" description="Helical" evidence="1">
    <location>
        <begin position="228"/>
        <end position="246"/>
    </location>
</feature>
<feature type="transmembrane region" description="Helical" evidence="1">
    <location>
        <begin position="21"/>
        <end position="44"/>
    </location>
</feature>
<evidence type="ECO:0000313" key="3">
    <source>
        <dbReference type="Proteomes" id="UP000029067"/>
    </source>
</evidence>
<dbReference type="STRING" id="1688.BCUN_0340"/>
<comment type="caution">
    <text evidence="2">The sequence shown here is derived from an EMBL/GenBank/DDBJ whole genome shotgun (WGS) entry which is preliminary data.</text>
</comment>
<keyword evidence="1" id="KW-0472">Membrane</keyword>
<keyword evidence="1" id="KW-0812">Transmembrane</keyword>
<feature type="transmembrane region" description="Helical" evidence="1">
    <location>
        <begin position="163"/>
        <end position="183"/>
    </location>
</feature>
<reference evidence="2 3" key="1">
    <citation type="submission" date="2014-03" db="EMBL/GenBank/DDBJ databases">
        <title>Genomics of Bifidobacteria.</title>
        <authorList>
            <person name="Ventura M."/>
            <person name="Milani C."/>
            <person name="Lugli G.A."/>
        </authorList>
    </citation>
    <scope>NUCLEOTIDE SEQUENCE [LARGE SCALE GENOMIC DNA]</scope>
    <source>
        <strain evidence="2 3">LMG 10738</strain>
    </source>
</reference>
<accession>A0A087B495</accession>
<dbReference type="EMBL" id="JGYV01000001">
    <property type="protein sequence ID" value="KFI65845.1"/>
    <property type="molecule type" value="Genomic_DNA"/>
</dbReference>
<evidence type="ECO:0000313" key="2">
    <source>
        <dbReference type="EMBL" id="KFI65845.1"/>
    </source>
</evidence>
<sequence>MQRVAAGNDAFGYDRHARNQALRMANGVAVIILGFSLGSFLALLPERSNTDLQEVVHGLDRLIGLMTKDLVELPAVQHHPETFIVEVLGVLVGYVILKHMRQDADDYRSAFRRIEPFYTAGQRRRSKLAWAAFDIIGIAMAVLVPFLMSLLPAGVPDALVAGVNRLALAGGVWCIVYGTMLGMRTDLFRYNFHALRQENVYELGLRESDSLRETRLGEKRLCDLSDSITHVGIMIGVIGALALYFLPTMRTAYFWVPIVVTVVVTMLLQWAVMSYAKRTYEPDFDADGAVAGALA</sequence>
<feature type="transmembrane region" description="Helical" evidence="1">
    <location>
        <begin position="252"/>
        <end position="272"/>
    </location>
</feature>
<feature type="transmembrane region" description="Helical" evidence="1">
    <location>
        <begin position="128"/>
        <end position="151"/>
    </location>
</feature>
<proteinExistence type="predicted"/>
<gene>
    <name evidence="2" type="ORF">BCUN_0340</name>
</gene>
<dbReference type="AlphaFoldDB" id="A0A087B495"/>
<organism evidence="2 3">
    <name type="scientific">Bifidobacterium cuniculi</name>
    <dbReference type="NCBI Taxonomy" id="1688"/>
    <lineage>
        <taxon>Bacteria</taxon>
        <taxon>Bacillati</taxon>
        <taxon>Actinomycetota</taxon>
        <taxon>Actinomycetes</taxon>
        <taxon>Bifidobacteriales</taxon>
        <taxon>Bifidobacteriaceae</taxon>
        <taxon>Bifidobacterium</taxon>
    </lineage>
</organism>
<dbReference type="OrthoDB" id="3228407at2"/>
<evidence type="ECO:0000256" key="1">
    <source>
        <dbReference type="SAM" id="Phobius"/>
    </source>
</evidence>
<name>A0A087B495_9BIFI</name>
<feature type="transmembrane region" description="Helical" evidence="1">
    <location>
        <begin position="83"/>
        <end position="100"/>
    </location>
</feature>
<dbReference type="eggNOG" id="COG1476">
    <property type="taxonomic scope" value="Bacteria"/>
</dbReference>